<dbReference type="InterPro" id="IPR022742">
    <property type="entry name" value="Hydrolase_4"/>
</dbReference>
<sequence>MDLKLEFLNKTENRTTGCSAQCIFGKIILLIASIILLLGLLVWIFQEKLLFFPNINGKRDLASNFPGYRHPNENKMNSEDVVLTTDDNVKLYCWFIIHKKFDRYSHEQSSAMHISSNLSEPHHLEQVKKDSPRKKILDKIRKAPKYMKFHFPEFSDRYEQQEKAPTIVFFHGNAGNIGHRLPRFLEFYNLIGVNIFAVSYRGYGDSEGTPSEEGFYLDAKASLEYVLSRTDVVDKNMIFLYGHSIGGAVAIDLASKYDVTGVILENTFTNIKSVAFRVYPIFKYFGFFFKFIQRLKFDSVSKISRVKSPILFVVGNEDEIIPPTHSVELYMKAGSPKSLNKIYLVSGGSHNDTWIKGGMEFYLMLLQFIYNAIDYNKLELEVSSNNLINKNQEETLFSIQEILKTKESSPISKLRKKTN</sequence>
<accession>A0A0S4TCX7</accession>
<name>A0A0S4TCX7_CRYHO</name>
<dbReference type="PANTHER" id="PTHR12277:SF81">
    <property type="entry name" value="PROTEIN ABHD13"/>
    <property type="match status" value="1"/>
</dbReference>
<evidence type="ECO:0000313" key="3">
    <source>
        <dbReference type="EMBL" id="CUV04908.1"/>
    </source>
</evidence>
<keyword evidence="1" id="KW-0472">Membrane</keyword>
<dbReference type="PANTHER" id="PTHR12277">
    <property type="entry name" value="ALPHA/BETA HYDROLASE DOMAIN-CONTAINING PROTEIN"/>
    <property type="match status" value="1"/>
</dbReference>
<dbReference type="AlphaFoldDB" id="A0A0S4TCX7"/>
<evidence type="ECO:0000259" key="2">
    <source>
        <dbReference type="Pfam" id="PF12146"/>
    </source>
</evidence>
<dbReference type="GO" id="GO:0008474">
    <property type="term" value="F:palmitoyl-(protein) hydrolase activity"/>
    <property type="evidence" value="ECO:0007669"/>
    <property type="project" value="TreeGrafter"/>
</dbReference>
<dbReference type="GO" id="GO:0016020">
    <property type="term" value="C:membrane"/>
    <property type="evidence" value="ECO:0007669"/>
    <property type="project" value="TreeGrafter"/>
</dbReference>
<dbReference type="InterPro" id="IPR029058">
    <property type="entry name" value="AB_hydrolase_fold"/>
</dbReference>
<keyword evidence="1" id="KW-1133">Transmembrane helix</keyword>
<dbReference type="SUPFAM" id="SSF53474">
    <property type="entry name" value="alpha/beta-Hydrolases"/>
    <property type="match status" value="1"/>
</dbReference>
<dbReference type="VEuPathDB" id="CryptoDB:ChTU502y2012_389g0285"/>
<dbReference type="OrthoDB" id="10249433at2759"/>
<reference evidence="3" key="1">
    <citation type="submission" date="2015-08" db="EMBL/GenBank/DDBJ databases">
        <authorList>
            <person name="Babu N.S."/>
            <person name="Beckwith C.J."/>
            <person name="Beseler K.G."/>
            <person name="Brison A."/>
            <person name="Carone J.V."/>
            <person name="Caskin T.P."/>
            <person name="Diamond M."/>
            <person name="Durham M.E."/>
            <person name="Foxe J.M."/>
            <person name="Go M."/>
            <person name="Henderson B.A."/>
            <person name="Jones I.B."/>
            <person name="McGettigan J.A."/>
            <person name="Micheletti S.J."/>
            <person name="Nasrallah M.E."/>
            <person name="Ortiz D."/>
            <person name="Piller C.R."/>
            <person name="Privatt S.R."/>
            <person name="Schneider S.L."/>
            <person name="Sharp S."/>
            <person name="Smith T.C."/>
            <person name="Stanton J.D."/>
            <person name="Ullery H.E."/>
            <person name="Wilson R.J."/>
            <person name="Serrano M.G."/>
            <person name="Buck G."/>
            <person name="Lee V."/>
            <person name="Wang Y."/>
            <person name="Carvalho R."/>
            <person name="Voegtly L."/>
            <person name="Shi R."/>
            <person name="Duckworth R."/>
            <person name="Johnson A."/>
            <person name="Loviza R."/>
            <person name="Walstead R."/>
            <person name="Shah Z."/>
            <person name="Kiflezghi M."/>
            <person name="Wade K."/>
            <person name="Ball S.L."/>
            <person name="Bradley K.W."/>
            <person name="Asai D.J."/>
            <person name="Bowman C.A."/>
            <person name="Russell D.A."/>
            <person name="Pope W.H."/>
            <person name="Jacobs-Sera D."/>
            <person name="Hendrix R.W."/>
            <person name="Hatfull G.F."/>
        </authorList>
    </citation>
    <scope>NUCLEOTIDE SEQUENCE [LARGE SCALE GENOMIC DNA]</scope>
</reference>
<feature type="transmembrane region" description="Helical" evidence="1">
    <location>
        <begin position="23"/>
        <end position="45"/>
    </location>
</feature>
<dbReference type="Gene3D" id="3.40.50.1820">
    <property type="entry name" value="alpha/beta hydrolase"/>
    <property type="match status" value="1"/>
</dbReference>
<protein>
    <recommendedName>
        <fullName evidence="2">Serine aminopeptidase S33 domain-containing protein</fullName>
    </recommendedName>
</protein>
<proteinExistence type="predicted"/>
<dbReference type="VEuPathDB" id="CryptoDB:GY17_00002594"/>
<organism evidence="3">
    <name type="scientific">Cryptosporidium hominis</name>
    <dbReference type="NCBI Taxonomy" id="237895"/>
    <lineage>
        <taxon>Eukaryota</taxon>
        <taxon>Sar</taxon>
        <taxon>Alveolata</taxon>
        <taxon>Apicomplexa</taxon>
        <taxon>Conoidasida</taxon>
        <taxon>Coccidia</taxon>
        <taxon>Eucoccidiorida</taxon>
        <taxon>Eimeriorina</taxon>
        <taxon>Cryptosporidiidae</taxon>
        <taxon>Cryptosporidium</taxon>
    </lineage>
</organism>
<dbReference type="Proteomes" id="UP000199752">
    <property type="component" value="Chromosome 3"/>
</dbReference>
<dbReference type="VEuPathDB" id="CryptoDB:CHUDEA3_730"/>
<dbReference type="VEuPathDB" id="CryptoDB:Chro.30101"/>
<dbReference type="EMBL" id="LN877949">
    <property type="protein sequence ID" value="CUV04908.1"/>
    <property type="molecule type" value="Genomic_DNA"/>
</dbReference>
<gene>
    <name evidence="3" type="ORF">CHUDEA3_730</name>
</gene>
<dbReference type="Pfam" id="PF12146">
    <property type="entry name" value="Hydrolase_4"/>
    <property type="match status" value="1"/>
</dbReference>
<evidence type="ECO:0000256" key="1">
    <source>
        <dbReference type="SAM" id="Phobius"/>
    </source>
</evidence>
<keyword evidence="1" id="KW-0812">Transmembrane</keyword>
<feature type="domain" description="Serine aminopeptidase S33" evidence="2">
    <location>
        <begin position="164"/>
        <end position="283"/>
    </location>
</feature>